<dbReference type="CDD" id="cd08566">
    <property type="entry name" value="GDPD_AtGDE_like"/>
    <property type="match status" value="1"/>
</dbReference>
<feature type="domain" description="GP-PDE" evidence="1">
    <location>
        <begin position="47"/>
        <end position="298"/>
    </location>
</feature>
<dbReference type="NCBIfam" id="TIGR04183">
    <property type="entry name" value="Por_Secre_tail"/>
    <property type="match status" value="1"/>
</dbReference>
<evidence type="ECO:0000313" key="3">
    <source>
        <dbReference type="Proteomes" id="UP001597118"/>
    </source>
</evidence>
<dbReference type="InterPro" id="IPR011871">
    <property type="entry name" value="Fib_succ_major"/>
</dbReference>
<dbReference type="Pfam" id="PF09603">
    <property type="entry name" value="Fib_succ_major"/>
    <property type="match status" value="1"/>
</dbReference>
<sequence length="727" mass="81922">MLKFITISLLFIFTCGHTYSQVKLNTLNINSTADLKEFFSYTSDRIPLVCAHRGGDRVGFPENAIATFENTLSRMHAFFEIDPRLTKDGVIVTFHDETLERTTNGTGKLADYTWEELKQLKLKDTEGNITPYRINTLEEVLLWAKGKTILILDKKDVPLNKLLALIEANQAESYVLISAFSINDAIYYYSRNPKIMFEAVIETEAEMNAYESSIIPWENIVAFTRRTDVVDDGVPANVNTLLNQKFREKGVMCMLSTMKYQDKEKNRDTRVAGYRNLVANHGIDIILSDRASELSEALKNLIPGTSSKSKFFQQGIFDSDYSQAVTDIDGNIYNTVTIGNQVWASSNLKVTRYRNGDPIPTGLNNSAWSSTVLGAYSVYPFTDAGENNEAAVKEKYGLLYNAYAINDSRNIAPIGWRVATDDDWKELETYNGMATSVLDLSDWRNTNGEGQQLKSEEGWTWDSKAGTDKYGFNALPGGYRAASGTYGQIKNRAYFWTGSTSTKTTPSNWRRILEYNKISIHRVDISRNEGYAVRLIKENNTAPVNLINFRLKKGTNYTVISWETVSEQNNDYFVVERSSNGKNFKELTKISGKGTTTEKQDYTFTDYFPLGGVNYYRLIQTDKDGTENNYGIRSVSFNLNNTVMFLAYPNPVQDSEITIKLAGYKGKAITLSLVNIMGLTIYKENILVAPEKTDYVLNLTKKPVAGQYILNVQGDGLNKSLKLMVAK</sequence>
<dbReference type="Pfam" id="PF03009">
    <property type="entry name" value="GDPD"/>
    <property type="match status" value="1"/>
</dbReference>
<dbReference type="PROSITE" id="PS51704">
    <property type="entry name" value="GP_PDE"/>
    <property type="match status" value="1"/>
</dbReference>
<dbReference type="InterPro" id="IPR026444">
    <property type="entry name" value="Secre_tail"/>
</dbReference>
<evidence type="ECO:0000313" key="2">
    <source>
        <dbReference type="EMBL" id="MFD1629871.1"/>
    </source>
</evidence>
<reference evidence="3" key="1">
    <citation type="journal article" date="2019" name="Int. J. Syst. Evol. Microbiol.">
        <title>The Global Catalogue of Microorganisms (GCM) 10K type strain sequencing project: providing services to taxonomists for standard genome sequencing and annotation.</title>
        <authorList>
            <consortium name="The Broad Institute Genomics Platform"/>
            <consortium name="The Broad Institute Genome Sequencing Center for Infectious Disease"/>
            <person name="Wu L."/>
            <person name="Ma J."/>
        </authorList>
    </citation>
    <scope>NUCLEOTIDE SEQUENCE [LARGE SCALE GENOMIC DNA]</scope>
    <source>
        <strain evidence="3">CCUG 53762</strain>
    </source>
</reference>
<dbReference type="EMBL" id="JBHUDG010000012">
    <property type="protein sequence ID" value="MFD1629871.1"/>
    <property type="molecule type" value="Genomic_DNA"/>
</dbReference>
<gene>
    <name evidence="2" type="ORF">ACFSAH_08285</name>
</gene>
<comment type="caution">
    <text evidence="2">The sequence shown here is derived from an EMBL/GenBank/DDBJ whole genome shotgun (WGS) entry which is preliminary data.</text>
</comment>
<protein>
    <submittedName>
        <fullName evidence="2">FISUMP domain-containing protein</fullName>
    </submittedName>
</protein>
<proteinExistence type="predicted"/>
<dbReference type="NCBIfam" id="TIGR02145">
    <property type="entry name" value="Fib_succ_major"/>
    <property type="match status" value="1"/>
</dbReference>
<name>A0ABW4IE42_9SPHI</name>
<dbReference type="InterPro" id="IPR030395">
    <property type="entry name" value="GP_PDE_dom"/>
</dbReference>
<dbReference type="Gene3D" id="3.20.20.190">
    <property type="entry name" value="Phosphatidylinositol (PI) phosphodiesterase"/>
    <property type="match status" value="1"/>
</dbReference>
<keyword evidence="3" id="KW-1185">Reference proteome</keyword>
<dbReference type="InterPro" id="IPR017946">
    <property type="entry name" value="PLC-like_Pdiesterase_TIM-brl"/>
</dbReference>
<accession>A0ABW4IE42</accession>
<dbReference type="PANTHER" id="PTHR46320:SF1">
    <property type="entry name" value="GLYCEROPHOSPHODIESTER PHOSPHODIESTERASE 1"/>
    <property type="match status" value="1"/>
</dbReference>
<organism evidence="2 3">
    <name type="scientific">Pseudopedobacter beijingensis</name>
    <dbReference type="NCBI Taxonomy" id="1207056"/>
    <lineage>
        <taxon>Bacteria</taxon>
        <taxon>Pseudomonadati</taxon>
        <taxon>Bacteroidota</taxon>
        <taxon>Sphingobacteriia</taxon>
        <taxon>Sphingobacteriales</taxon>
        <taxon>Sphingobacteriaceae</taxon>
        <taxon>Pseudopedobacter</taxon>
    </lineage>
</organism>
<evidence type="ECO:0000259" key="1">
    <source>
        <dbReference type="PROSITE" id="PS51704"/>
    </source>
</evidence>
<dbReference type="RefSeq" id="WP_379662249.1">
    <property type="nucleotide sequence ID" value="NZ_JBHUDG010000012.1"/>
</dbReference>
<dbReference type="SUPFAM" id="SSF51695">
    <property type="entry name" value="PLC-like phosphodiesterases"/>
    <property type="match status" value="1"/>
</dbReference>
<dbReference type="Proteomes" id="UP001597118">
    <property type="component" value="Unassembled WGS sequence"/>
</dbReference>
<dbReference type="PANTHER" id="PTHR46320">
    <property type="entry name" value="GLYCEROPHOSPHODIESTER PHOSPHODIESTERASE 1"/>
    <property type="match status" value="1"/>
</dbReference>